<organism evidence="5 6">
    <name type="scientific">Niabella yanshanensis</name>
    <dbReference type="NCBI Taxonomy" id="577386"/>
    <lineage>
        <taxon>Bacteria</taxon>
        <taxon>Pseudomonadati</taxon>
        <taxon>Bacteroidota</taxon>
        <taxon>Chitinophagia</taxon>
        <taxon>Chitinophagales</taxon>
        <taxon>Chitinophagaceae</taxon>
        <taxon>Niabella</taxon>
    </lineage>
</organism>
<dbReference type="SUPFAM" id="SSF53822">
    <property type="entry name" value="Periplasmic binding protein-like I"/>
    <property type="match status" value="1"/>
</dbReference>
<evidence type="ECO:0000259" key="4">
    <source>
        <dbReference type="Pfam" id="PF13458"/>
    </source>
</evidence>
<dbReference type="PANTHER" id="PTHR30483:SF6">
    <property type="entry name" value="PERIPLASMIC BINDING PROTEIN OF ABC TRANSPORTER FOR NATURAL AMINO ACIDS"/>
    <property type="match status" value="1"/>
</dbReference>
<dbReference type="PANTHER" id="PTHR30483">
    <property type="entry name" value="LEUCINE-SPECIFIC-BINDING PROTEIN"/>
    <property type="match status" value="1"/>
</dbReference>
<evidence type="ECO:0000256" key="3">
    <source>
        <dbReference type="SAM" id="SignalP"/>
    </source>
</evidence>
<dbReference type="Gene3D" id="3.40.50.2300">
    <property type="match status" value="2"/>
</dbReference>
<evidence type="ECO:0000313" key="6">
    <source>
        <dbReference type="Proteomes" id="UP001325680"/>
    </source>
</evidence>
<name>A0ABZ0W1U2_9BACT</name>
<proteinExistence type="inferred from homology"/>
<keyword evidence="6" id="KW-1185">Reference proteome</keyword>
<accession>A0ABZ0W1U2</accession>
<gene>
    <name evidence="5" type="ORF">U0035_12300</name>
</gene>
<feature type="signal peptide" evidence="3">
    <location>
        <begin position="1"/>
        <end position="19"/>
    </location>
</feature>
<dbReference type="InterPro" id="IPR028082">
    <property type="entry name" value="Peripla_BP_I"/>
</dbReference>
<comment type="similarity">
    <text evidence="1">Belongs to the leucine-binding protein family.</text>
</comment>
<dbReference type="Proteomes" id="UP001325680">
    <property type="component" value="Chromosome"/>
</dbReference>
<sequence length="388" mass="43435">MKKTLLSFLAVIAVVSVFAQPVTNGARHKLAIFTPLYIDEAFDNAGSYKYSGKTFPKASINGLEFYHGAALAIDSLNTLNIPLDVYVYDSKSKRETLEQQFSKCAADGVELIIANCSLAELTTLARLGADKKITVLNATVPNDANATNNPYFVVLNPTIQTQLEGLYNYMKKNYAGRQVTVITRKTSSDPYIRSVLETLNKYYKDSVKIRFQEINDDIALKALGATTQPTQAGLYVVGSLDTEFGSKIIKQLATNAKNFASVTVIGMPTWENISLAKPEYKGVEIIYSTPFFNPKTDATSRSITTYYTKKMYAAPSDLVFRGYGLTYRFGHLLNRYGKDISKKLSGSEYRTFFDMDIQPDYQNGKISHYENKKLYYLKYLNGTLKAVY</sequence>
<reference evidence="5 6" key="1">
    <citation type="submission" date="2023-12" db="EMBL/GenBank/DDBJ databases">
        <title>Genome sequencing and assembly of bacterial species from a model synthetic community.</title>
        <authorList>
            <person name="Hogle S.L."/>
        </authorList>
    </citation>
    <scope>NUCLEOTIDE SEQUENCE [LARGE SCALE GENOMIC DNA]</scope>
    <source>
        <strain evidence="5 6">HAMBI_3031</strain>
    </source>
</reference>
<dbReference type="CDD" id="cd06268">
    <property type="entry name" value="PBP1_ABC_transporter_LIVBP-like"/>
    <property type="match status" value="1"/>
</dbReference>
<dbReference type="InterPro" id="IPR051010">
    <property type="entry name" value="BCAA_transport"/>
</dbReference>
<dbReference type="Pfam" id="PF13458">
    <property type="entry name" value="Peripla_BP_6"/>
    <property type="match status" value="1"/>
</dbReference>
<evidence type="ECO:0000256" key="2">
    <source>
        <dbReference type="ARBA" id="ARBA00022729"/>
    </source>
</evidence>
<feature type="domain" description="Leucine-binding protein" evidence="4">
    <location>
        <begin position="59"/>
        <end position="339"/>
    </location>
</feature>
<protein>
    <submittedName>
        <fullName evidence="5">ABC transporter substrate-binding protein</fullName>
    </submittedName>
</protein>
<dbReference type="EMBL" id="CP139960">
    <property type="protein sequence ID" value="WQD36447.1"/>
    <property type="molecule type" value="Genomic_DNA"/>
</dbReference>
<feature type="chain" id="PRO_5046802480" evidence="3">
    <location>
        <begin position="20"/>
        <end position="388"/>
    </location>
</feature>
<keyword evidence="2 3" id="KW-0732">Signal</keyword>
<evidence type="ECO:0000256" key="1">
    <source>
        <dbReference type="ARBA" id="ARBA00010062"/>
    </source>
</evidence>
<dbReference type="RefSeq" id="WP_114790081.1">
    <property type="nucleotide sequence ID" value="NZ_CP139960.1"/>
</dbReference>
<dbReference type="InterPro" id="IPR028081">
    <property type="entry name" value="Leu-bd"/>
</dbReference>
<evidence type="ECO:0000313" key="5">
    <source>
        <dbReference type="EMBL" id="WQD36447.1"/>
    </source>
</evidence>